<evidence type="ECO:0000256" key="5">
    <source>
        <dbReference type="ARBA" id="ARBA00022651"/>
    </source>
</evidence>
<dbReference type="GO" id="GO:0031176">
    <property type="term" value="F:endo-1,4-beta-xylanase activity"/>
    <property type="evidence" value="ECO:0007669"/>
    <property type="project" value="UniProtKB-UniRule"/>
</dbReference>
<dbReference type="Gene3D" id="2.60.120.180">
    <property type="match status" value="1"/>
</dbReference>
<keyword evidence="8 10" id="KW-0326">Glycosidase</keyword>
<evidence type="ECO:0000256" key="4">
    <source>
        <dbReference type="ARBA" id="ARBA00012590"/>
    </source>
</evidence>
<evidence type="ECO:0000256" key="10">
    <source>
        <dbReference type="PROSITE-ProRule" id="PRU01097"/>
    </source>
</evidence>
<proteinExistence type="inferred from homology"/>
<dbReference type="PANTHER" id="PTHR46828">
    <property type="entry name" value="ENDO-1,4-BETA-XYLANASE A-RELATED"/>
    <property type="match status" value="1"/>
</dbReference>
<feature type="active site" description="Nucleophile" evidence="10">
    <location>
        <position position="115"/>
    </location>
</feature>
<dbReference type="UniPathway" id="UPA00114"/>
<dbReference type="AlphaFoldDB" id="A0A2T2PC89"/>
<evidence type="ECO:0000313" key="14">
    <source>
        <dbReference type="EMBL" id="PSN75270.1"/>
    </source>
</evidence>
<dbReference type="InterPro" id="IPR033123">
    <property type="entry name" value="GH11_dom"/>
</dbReference>
<accession>A0A2T2PC89</accession>
<dbReference type="PROSITE" id="PS00776">
    <property type="entry name" value="GH11_1"/>
    <property type="match status" value="1"/>
</dbReference>
<feature type="signal peptide" evidence="12">
    <location>
        <begin position="1"/>
        <end position="18"/>
    </location>
</feature>
<evidence type="ECO:0000256" key="12">
    <source>
        <dbReference type="SAM" id="SignalP"/>
    </source>
</evidence>
<dbReference type="EMBL" id="KZ678128">
    <property type="protein sequence ID" value="PSN75270.1"/>
    <property type="molecule type" value="Genomic_DNA"/>
</dbReference>
<evidence type="ECO:0000256" key="11">
    <source>
        <dbReference type="RuleBase" id="RU362015"/>
    </source>
</evidence>
<keyword evidence="12" id="KW-0732">Signal</keyword>
<dbReference type="PANTHER" id="PTHR46828:SF2">
    <property type="entry name" value="ENDO-1,4-BETA-XYLANASE A-RELATED"/>
    <property type="match status" value="1"/>
</dbReference>
<dbReference type="SUPFAM" id="SSF49899">
    <property type="entry name" value="Concanavalin A-like lectins/glucanases"/>
    <property type="match status" value="1"/>
</dbReference>
<evidence type="ECO:0000256" key="2">
    <source>
        <dbReference type="ARBA" id="ARBA00004851"/>
    </source>
</evidence>
<gene>
    <name evidence="14" type="ORF">BS50DRAFT_481530</name>
</gene>
<keyword evidence="6 10" id="KW-0378">Hydrolase</keyword>
<dbReference type="PROSITE" id="PS51761">
    <property type="entry name" value="GH11_3"/>
    <property type="match status" value="1"/>
</dbReference>
<protein>
    <recommendedName>
        <fullName evidence="4 10">Endo-1,4-beta-xylanase</fullName>
        <ecNumber evidence="4 10">3.2.1.8</ecNumber>
    </recommendedName>
</protein>
<dbReference type="InterPro" id="IPR013320">
    <property type="entry name" value="ConA-like_dom_sf"/>
</dbReference>
<evidence type="ECO:0000256" key="7">
    <source>
        <dbReference type="ARBA" id="ARBA00023277"/>
    </source>
</evidence>
<comment type="similarity">
    <text evidence="3 10 11">Belongs to the glycosyl hydrolase 11 (cellulase G) family.</text>
</comment>
<keyword evidence="15" id="KW-1185">Reference proteome</keyword>
<reference evidence="14 15" key="1">
    <citation type="journal article" date="2018" name="Front. Microbiol.">
        <title>Genome-Wide Analysis of Corynespora cassiicola Leaf Fall Disease Putative Effectors.</title>
        <authorList>
            <person name="Lopez D."/>
            <person name="Ribeiro S."/>
            <person name="Label P."/>
            <person name="Fumanal B."/>
            <person name="Venisse J.S."/>
            <person name="Kohler A."/>
            <person name="de Oliveira R.R."/>
            <person name="Labutti K."/>
            <person name="Lipzen A."/>
            <person name="Lail K."/>
            <person name="Bauer D."/>
            <person name="Ohm R.A."/>
            <person name="Barry K.W."/>
            <person name="Spatafora J."/>
            <person name="Grigoriev I.V."/>
            <person name="Martin F.M."/>
            <person name="Pujade-Renaud V."/>
        </authorList>
    </citation>
    <scope>NUCLEOTIDE SEQUENCE [LARGE SCALE GENOMIC DNA]</scope>
    <source>
        <strain evidence="14 15">Philippines</strain>
    </source>
</reference>
<evidence type="ECO:0000256" key="8">
    <source>
        <dbReference type="ARBA" id="ARBA00023295"/>
    </source>
</evidence>
<sequence>MFLKPLLPLLVSLRCVLAASLGTPEFLQLGPDRGLVPRQGSASHWSFWSEGGGNFRCNNGAGGQYSCTWSGNGGFVAGKGWRNGGSRTVTYSGTYEAKGPGYLALYGWTRNPLIEYYIVDSYDILAPGEPWTLKGNFTFEEGTYEIYQSTRVQKPSIEGTRTFQQYWSVRTEKRVGGTITTKPHYDAWSKLGMRLGGHDYMILATEGFTNGEKKASGSSSLTVS</sequence>
<evidence type="ECO:0000256" key="3">
    <source>
        <dbReference type="ARBA" id="ARBA00007792"/>
    </source>
</evidence>
<evidence type="ECO:0000256" key="6">
    <source>
        <dbReference type="ARBA" id="ARBA00022801"/>
    </source>
</evidence>
<comment type="catalytic activity">
    <reaction evidence="1 10 11">
        <text>Endohydrolysis of (1-&gt;4)-beta-D-xylosidic linkages in xylans.</text>
        <dbReference type="EC" id="3.2.1.8"/>
    </reaction>
</comment>
<organism evidence="14 15">
    <name type="scientific">Corynespora cassiicola Philippines</name>
    <dbReference type="NCBI Taxonomy" id="1448308"/>
    <lineage>
        <taxon>Eukaryota</taxon>
        <taxon>Fungi</taxon>
        <taxon>Dikarya</taxon>
        <taxon>Ascomycota</taxon>
        <taxon>Pezizomycotina</taxon>
        <taxon>Dothideomycetes</taxon>
        <taxon>Pleosporomycetidae</taxon>
        <taxon>Pleosporales</taxon>
        <taxon>Corynesporascaceae</taxon>
        <taxon>Corynespora</taxon>
    </lineage>
</organism>
<evidence type="ECO:0000259" key="13">
    <source>
        <dbReference type="PROSITE" id="PS51761"/>
    </source>
</evidence>
<feature type="chain" id="PRO_5015612785" description="Endo-1,4-beta-xylanase" evidence="12">
    <location>
        <begin position="19"/>
        <end position="224"/>
    </location>
</feature>
<dbReference type="InterPro" id="IPR018208">
    <property type="entry name" value="GH11_AS_1"/>
</dbReference>
<dbReference type="InterPro" id="IPR001137">
    <property type="entry name" value="Glyco_hydro_11"/>
</dbReference>
<dbReference type="OrthoDB" id="2115822at2759"/>
<comment type="pathway">
    <text evidence="2 10 11">Glycan degradation; xylan degradation.</text>
</comment>
<evidence type="ECO:0000313" key="15">
    <source>
        <dbReference type="Proteomes" id="UP000240883"/>
    </source>
</evidence>
<evidence type="ECO:0000256" key="9">
    <source>
        <dbReference type="ARBA" id="ARBA00023326"/>
    </source>
</evidence>
<keyword evidence="5 10" id="KW-0858">Xylan degradation</keyword>
<dbReference type="InterPro" id="IPR013319">
    <property type="entry name" value="GH11/12"/>
</dbReference>
<dbReference type="GO" id="GO:0045493">
    <property type="term" value="P:xylan catabolic process"/>
    <property type="evidence" value="ECO:0007669"/>
    <property type="project" value="UniProtKB-UniRule"/>
</dbReference>
<dbReference type="Proteomes" id="UP000240883">
    <property type="component" value="Unassembled WGS sequence"/>
</dbReference>
<feature type="domain" description="GH11" evidence="13">
    <location>
        <begin position="31"/>
        <end position="219"/>
    </location>
</feature>
<keyword evidence="7 10" id="KW-0119">Carbohydrate metabolism</keyword>
<feature type="active site" description="Proton donor" evidence="10">
    <location>
        <position position="206"/>
    </location>
</feature>
<dbReference type="PRINTS" id="PR00911">
    <property type="entry name" value="GLHYDRLASE11"/>
</dbReference>
<dbReference type="EC" id="3.2.1.8" evidence="4 10"/>
<name>A0A2T2PC89_CORCC</name>
<evidence type="ECO:0000256" key="1">
    <source>
        <dbReference type="ARBA" id="ARBA00000681"/>
    </source>
</evidence>
<keyword evidence="9 10" id="KW-0624">Polysaccharide degradation</keyword>
<dbReference type="Pfam" id="PF00457">
    <property type="entry name" value="Glyco_hydro_11"/>
    <property type="match status" value="1"/>
</dbReference>